<feature type="signal peptide" evidence="2">
    <location>
        <begin position="1"/>
        <end position="19"/>
    </location>
</feature>
<keyword evidence="1 2" id="KW-0732">Signal</keyword>
<feature type="domain" description="Outer membrane protein beta-barrel" evidence="3">
    <location>
        <begin position="5"/>
        <end position="173"/>
    </location>
</feature>
<feature type="chain" id="PRO_5047499209" evidence="2">
    <location>
        <begin position="20"/>
        <end position="175"/>
    </location>
</feature>
<sequence>MKKLFLAAFAVFAFASVQAQTFGVLGGLSMYSGSGDVDGSETGFHIGGFADLELSDQFSLQPEVTYAMAGDYSAIGLNAIAKYAVSDEFSIHAGPTLAFVGGDVGDGLDAISDAFDIDTTKLNISLAIGGSYDISEELFVQARYGFQLNNHISESDAGDFKYNVFTVGVGYRFGN</sequence>
<dbReference type="EMBL" id="JBHLTQ010000005">
    <property type="protein sequence ID" value="MFC0604831.1"/>
    <property type="molecule type" value="Genomic_DNA"/>
</dbReference>
<name>A0ABV6QC48_9FLAO</name>
<dbReference type="Proteomes" id="UP001589832">
    <property type="component" value="Unassembled WGS sequence"/>
</dbReference>
<dbReference type="SUPFAM" id="SSF56925">
    <property type="entry name" value="OMPA-like"/>
    <property type="match status" value="1"/>
</dbReference>
<dbReference type="RefSeq" id="WP_386063147.1">
    <property type="nucleotide sequence ID" value="NZ_JBHLTQ010000005.1"/>
</dbReference>
<dbReference type="Pfam" id="PF13505">
    <property type="entry name" value="OMP_b-brl"/>
    <property type="match status" value="1"/>
</dbReference>
<evidence type="ECO:0000313" key="4">
    <source>
        <dbReference type="EMBL" id="MFC0604831.1"/>
    </source>
</evidence>
<keyword evidence="5" id="KW-1185">Reference proteome</keyword>
<evidence type="ECO:0000256" key="2">
    <source>
        <dbReference type="SAM" id="SignalP"/>
    </source>
</evidence>
<evidence type="ECO:0000256" key="1">
    <source>
        <dbReference type="ARBA" id="ARBA00022729"/>
    </source>
</evidence>
<dbReference type="InterPro" id="IPR011250">
    <property type="entry name" value="OMP/PagP_B-barrel"/>
</dbReference>
<dbReference type="InterPro" id="IPR027385">
    <property type="entry name" value="Beta-barrel_OMP"/>
</dbReference>
<dbReference type="Gene3D" id="2.40.160.20">
    <property type="match status" value="1"/>
</dbReference>
<proteinExistence type="predicted"/>
<evidence type="ECO:0000313" key="5">
    <source>
        <dbReference type="Proteomes" id="UP001589832"/>
    </source>
</evidence>
<organism evidence="4 5">
    <name type="scientific">Winogradskyella pulchriflava</name>
    <dbReference type="NCBI Taxonomy" id="1110688"/>
    <lineage>
        <taxon>Bacteria</taxon>
        <taxon>Pseudomonadati</taxon>
        <taxon>Bacteroidota</taxon>
        <taxon>Flavobacteriia</taxon>
        <taxon>Flavobacteriales</taxon>
        <taxon>Flavobacteriaceae</taxon>
        <taxon>Winogradskyella</taxon>
    </lineage>
</organism>
<gene>
    <name evidence="4" type="ORF">ACFFGA_09730</name>
</gene>
<evidence type="ECO:0000259" key="3">
    <source>
        <dbReference type="Pfam" id="PF13505"/>
    </source>
</evidence>
<reference evidence="4 5" key="1">
    <citation type="submission" date="2024-09" db="EMBL/GenBank/DDBJ databases">
        <authorList>
            <person name="Sun Q."/>
            <person name="Mori K."/>
        </authorList>
    </citation>
    <scope>NUCLEOTIDE SEQUENCE [LARGE SCALE GENOMIC DNA]</scope>
    <source>
        <strain evidence="4 5">NCAIM B.02481</strain>
    </source>
</reference>
<accession>A0ABV6QC48</accession>
<comment type="caution">
    <text evidence="4">The sequence shown here is derived from an EMBL/GenBank/DDBJ whole genome shotgun (WGS) entry which is preliminary data.</text>
</comment>
<protein>
    <submittedName>
        <fullName evidence="4">Porin family protein</fullName>
    </submittedName>
</protein>